<name>L8E9T0_HUMAN</name>
<dbReference type="AlphaFoldDB" id="L8E9T0"/>
<organism evidence="1">
    <name type="scientific">Homo sapiens</name>
    <name type="common">Human</name>
    <dbReference type="NCBI Taxonomy" id="9606"/>
    <lineage>
        <taxon>Eukaryota</taxon>
        <taxon>Metazoa</taxon>
        <taxon>Chordata</taxon>
        <taxon>Craniata</taxon>
        <taxon>Vertebrata</taxon>
        <taxon>Euteleostomi</taxon>
        <taxon>Mammalia</taxon>
        <taxon>Eutheria</taxon>
        <taxon>Euarchontoglires</taxon>
        <taxon>Primates</taxon>
        <taxon>Haplorrhini</taxon>
        <taxon>Catarrhini</taxon>
        <taxon>Hominidae</taxon>
        <taxon>Homo</taxon>
    </lineage>
</organism>
<sequence length="49" mass="4848">MGFPACSAAVHMEARGIAMTATSVPGSVLGADPASVHRTLPATLLPGTQ</sequence>
<proteinExistence type="predicted"/>
<dbReference type="EMBL" id="HF583606">
    <property type="protein sequence ID" value="CCQ43103.1"/>
    <property type="molecule type" value="Genomic_DNA"/>
</dbReference>
<accession>L8E9T0</accession>
<dbReference type="OrthoDB" id="4540492at2759"/>
<protein>
    <submittedName>
        <fullName evidence="1">Alternative protein SLC2A5</fullName>
    </submittedName>
</protein>
<evidence type="ECO:0000313" key="1">
    <source>
        <dbReference type="EMBL" id="CCQ43103.1"/>
    </source>
</evidence>
<gene>
    <name evidence="1" type="primary">SLC2A5</name>
</gene>
<dbReference type="ChiTaRS" id="SLC2A5">
    <property type="organism name" value="human"/>
</dbReference>
<reference evidence="1" key="1">
    <citation type="journal article" date="2013" name="PLoS ONE">
        <title>Direct detection of alternative open reading frames translation products in human significantly expands the proteome.</title>
        <authorList>
            <person name="Vanderperre B."/>
            <person name="Lucier J.-F."/>
            <person name="Motard J."/>
            <person name="Tremblay G."/>
            <person name="Vanderperre S."/>
            <person name="Wisztorski M."/>
            <person name="Salzet M."/>
            <person name="Boisvert F.-M."/>
            <person name="Roucou X."/>
        </authorList>
    </citation>
    <scope>NUCLEOTIDE SEQUENCE</scope>
</reference>